<feature type="domain" description="N-acetyltransferase" evidence="3">
    <location>
        <begin position="1"/>
        <end position="163"/>
    </location>
</feature>
<evidence type="ECO:0000256" key="1">
    <source>
        <dbReference type="ARBA" id="ARBA00022679"/>
    </source>
</evidence>
<keyword evidence="1 4" id="KW-0808">Transferase</keyword>
<dbReference type="SUPFAM" id="SSF55729">
    <property type="entry name" value="Acyl-CoA N-acyltransferases (Nat)"/>
    <property type="match status" value="1"/>
</dbReference>
<evidence type="ECO:0000313" key="4">
    <source>
        <dbReference type="EMBL" id="RVU26592.1"/>
    </source>
</evidence>
<dbReference type="InterPro" id="IPR000182">
    <property type="entry name" value="GNAT_dom"/>
</dbReference>
<dbReference type="CDD" id="cd04301">
    <property type="entry name" value="NAT_SF"/>
    <property type="match status" value="1"/>
</dbReference>
<evidence type="ECO:0000259" key="3">
    <source>
        <dbReference type="PROSITE" id="PS51186"/>
    </source>
</evidence>
<dbReference type="PROSITE" id="PS51186">
    <property type="entry name" value="GNAT"/>
    <property type="match status" value="1"/>
</dbReference>
<keyword evidence="2" id="KW-0012">Acyltransferase</keyword>
<keyword evidence="5" id="KW-1185">Reference proteome</keyword>
<dbReference type="Gene3D" id="3.40.630.30">
    <property type="match status" value="1"/>
</dbReference>
<dbReference type="PANTHER" id="PTHR43800:SF1">
    <property type="entry name" value="PEPTIDYL-LYSINE N-ACETYLTRANSFERASE YJAB"/>
    <property type="match status" value="1"/>
</dbReference>
<comment type="caution">
    <text evidence="4">The sequence shown here is derived from an EMBL/GenBank/DDBJ whole genome shotgun (WGS) entry which is preliminary data.</text>
</comment>
<dbReference type="GO" id="GO:0016747">
    <property type="term" value="F:acyltransferase activity, transferring groups other than amino-acyl groups"/>
    <property type="evidence" value="ECO:0007669"/>
    <property type="project" value="InterPro"/>
</dbReference>
<evidence type="ECO:0000313" key="5">
    <source>
        <dbReference type="Proteomes" id="UP000282832"/>
    </source>
</evidence>
<accession>A0A437PWI2</accession>
<dbReference type="EMBL" id="SACY01000001">
    <property type="protein sequence ID" value="RVU26592.1"/>
    <property type="molecule type" value="Genomic_DNA"/>
</dbReference>
<dbReference type="InterPro" id="IPR016181">
    <property type="entry name" value="Acyl_CoA_acyltransferase"/>
</dbReference>
<organism evidence="4 5">
    <name type="scientific">Sandaracinomonas limnophila</name>
    <dbReference type="NCBI Taxonomy" id="1862386"/>
    <lineage>
        <taxon>Bacteria</taxon>
        <taxon>Pseudomonadati</taxon>
        <taxon>Bacteroidota</taxon>
        <taxon>Cytophagia</taxon>
        <taxon>Cytophagales</taxon>
        <taxon>Flectobacillaceae</taxon>
        <taxon>Sandaracinomonas</taxon>
    </lineage>
</organism>
<gene>
    <name evidence="4" type="ORF">EOJ36_00955</name>
</gene>
<evidence type="ECO:0000256" key="2">
    <source>
        <dbReference type="ARBA" id="ARBA00023315"/>
    </source>
</evidence>
<dbReference type="PANTHER" id="PTHR43800">
    <property type="entry name" value="PEPTIDYL-LYSINE N-ACETYLTRANSFERASE YJAB"/>
    <property type="match status" value="1"/>
</dbReference>
<protein>
    <submittedName>
        <fullName evidence="4">GNAT family N-acetyltransferase</fullName>
    </submittedName>
</protein>
<name>A0A437PWI2_9BACT</name>
<reference evidence="4 5" key="1">
    <citation type="submission" date="2019-01" db="EMBL/GenBank/DDBJ databases">
        <authorList>
            <person name="Chen W.-M."/>
        </authorList>
    </citation>
    <scope>NUCLEOTIDE SEQUENCE [LARGE SCALE GENOMIC DNA]</scope>
    <source>
        <strain evidence="4 5">FSY-15</strain>
    </source>
</reference>
<proteinExistence type="predicted"/>
<sequence>MKVRKADKNDIINIQIIAEAAWRPTYLHIIGEEQCAFMLEMMYSNDSLNKQFEKGIHFFILENENNQAMGFAAFEKINQQKGKLHKLYTNPFTKEKGAGTLLLETVKKLAISQGLLTIELNVNRHNSAYEFYLKKGFKVASEIDLEIGNGYFMNDYIMELDLKN</sequence>
<dbReference type="Proteomes" id="UP000282832">
    <property type="component" value="Unassembled WGS sequence"/>
</dbReference>
<dbReference type="Pfam" id="PF13673">
    <property type="entry name" value="Acetyltransf_10"/>
    <property type="match status" value="1"/>
</dbReference>
<dbReference type="RefSeq" id="WP_127802144.1">
    <property type="nucleotide sequence ID" value="NZ_SACY01000001.1"/>
</dbReference>
<dbReference type="OrthoDB" id="9800604at2"/>
<dbReference type="AlphaFoldDB" id="A0A437PWI2"/>